<evidence type="ECO:0000256" key="1">
    <source>
        <dbReference type="SAM" id="Phobius"/>
    </source>
</evidence>
<accession>K9W6M5</accession>
<dbReference type="PATRIC" id="fig|1173022.3.peg.4655"/>
<organism evidence="2 3">
    <name type="scientific">Crinalium epipsammum PCC 9333</name>
    <dbReference type="NCBI Taxonomy" id="1173022"/>
    <lineage>
        <taxon>Bacteria</taxon>
        <taxon>Bacillati</taxon>
        <taxon>Cyanobacteriota</taxon>
        <taxon>Cyanophyceae</taxon>
        <taxon>Gomontiellales</taxon>
        <taxon>Gomontiellaceae</taxon>
        <taxon>Crinalium</taxon>
    </lineage>
</organism>
<dbReference type="HOGENOM" id="CLU_172604_0_0_3"/>
<feature type="transmembrane region" description="Helical" evidence="1">
    <location>
        <begin position="75"/>
        <end position="94"/>
    </location>
</feature>
<dbReference type="Proteomes" id="UP000010472">
    <property type="component" value="Chromosome"/>
</dbReference>
<dbReference type="OrthoDB" id="532298at2"/>
<gene>
    <name evidence="2" type="ORF">Cri9333_4309</name>
</gene>
<evidence type="ECO:0000313" key="2">
    <source>
        <dbReference type="EMBL" id="AFZ15095.1"/>
    </source>
</evidence>
<keyword evidence="1" id="KW-1133">Transmembrane helix</keyword>
<keyword evidence="3" id="KW-1185">Reference proteome</keyword>
<dbReference type="KEGG" id="cep:Cri9333_4309"/>
<keyword evidence="1" id="KW-0812">Transmembrane</keyword>
<dbReference type="RefSeq" id="WP_015205189.1">
    <property type="nucleotide sequence ID" value="NC_019753.1"/>
</dbReference>
<dbReference type="eggNOG" id="ENOG5032RVE">
    <property type="taxonomic scope" value="Bacteria"/>
</dbReference>
<sequence length="95" mass="10514">MENTVVDKIFRDADGNIVIAQPPNLPLIIWGVASLLELIFTTGKVNIGLDALAFGSLFTWAWQELFEGVNYFRRALGFVVLIGVLSSKIYLTAIK</sequence>
<reference evidence="2 3" key="1">
    <citation type="submission" date="2012-06" db="EMBL/GenBank/DDBJ databases">
        <title>Finished chromosome of genome of Crinalium epipsammum PCC 9333.</title>
        <authorList>
            <consortium name="US DOE Joint Genome Institute"/>
            <person name="Gugger M."/>
            <person name="Coursin T."/>
            <person name="Rippka R."/>
            <person name="Tandeau De Marsac N."/>
            <person name="Huntemann M."/>
            <person name="Wei C.-L."/>
            <person name="Han J."/>
            <person name="Detter J.C."/>
            <person name="Han C."/>
            <person name="Tapia R."/>
            <person name="Davenport K."/>
            <person name="Daligault H."/>
            <person name="Erkkila T."/>
            <person name="Gu W."/>
            <person name="Munk A.C.C."/>
            <person name="Teshima H."/>
            <person name="Xu Y."/>
            <person name="Chain P."/>
            <person name="Chen A."/>
            <person name="Krypides N."/>
            <person name="Mavromatis K."/>
            <person name="Markowitz V."/>
            <person name="Szeto E."/>
            <person name="Ivanova N."/>
            <person name="Mikhailova N."/>
            <person name="Ovchinnikova G."/>
            <person name="Pagani I."/>
            <person name="Pati A."/>
            <person name="Goodwin L."/>
            <person name="Peters L."/>
            <person name="Pitluck S."/>
            <person name="Woyke T."/>
            <person name="Kerfeld C."/>
        </authorList>
    </citation>
    <scope>NUCLEOTIDE SEQUENCE [LARGE SCALE GENOMIC DNA]</scope>
    <source>
        <strain evidence="2 3">PCC 9333</strain>
    </source>
</reference>
<dbReference type="EMBL" id="CP003620">
    <property type="protein sequence ID" value="AFZ15095.1"/>
    <property type="molecule type" value="Genomic_DNA"/>
</dbReference>
<dbReference type="AlphaFoldDB" id="K9W6M5"/>
<protein>
    <submittedName>
        <fullName evidence="2">Uncharacterized protein</fullName>
    </submittedName>
</protein>
<proteinExistence type="predicted"/>
<name>K9W6M5_9CYAN</name>
<evidence type="ECO:0000313" key="3">
    <source>
        <dbReference type="Proteomes" id="UP000010472"/>
    </source>
</evidence>
<keyword evidence="1" id="KW-0472">Membrane</keyword>